<dbReference type="OMA" id="QMFLCYL"/>
<name>A0A8S1YCF7_PAROT</name>
<dbReference type="InterPro" id="IPR039574">
    <property type="entry name" value="OGFr"/>
</dbReference>
<dbReference type="PANTHER" id="PTHR14015:SF2">
    <property type="entry name" value="OPIOID GROWTH FACTOR RECEPTOR (OGFR) CONSERVED DOMAIN-CONTAINING PROTEIN"/>
    <property type="match status" value="1"/>
</dbReference>
<proteinExistence type="predicted"/>
<sequence>MQKVYSTKSVIIPLKDFDVSCSYNHENPADYIVKYGKEQPTYLCRQCLSVFTLPKNAIKVAEVVEKCRQQKQRYHKIVDPLFENNKVKIQKLLDNLIDFKSQVLQQIEQSITATRLWLEELEEHQSKEQALDYKYQSQQFHLNYEEYELQEFIRLERKILKCNTSYINKLKEHLKEYINIGQFEPCQQIIDNCLDNSELDQCLSQELEFESNKTQVISKSPNKWFLQGNIDPILDNIKNHLKNWRTYDMNTEEMGYFYFDMNSNQYFLSYLFPNFFQSQFCEKSVRLTPQERNEIIQDKRALNQIEENLQMFLCYLGVKLAGNKVTLNGTNQWEKYQKDKNNKSGLQRVISSLSVLNQRKIALQLVAFTKENNFQYQETFINYDLLKEEGNTSEQALTFSDVKGYYLQDELMQNKWATVKILTDQNLDECGS</sequence>
<reference evidence="1" key="1">
    <citation type="submission" date="2021-01" db="EMBL/GenBank/DDBJ databases">
        <authorList>
            <consortium name="Genoscope - CEA"/>
            <person name="William W."/>
        </authorList>
    </citation>
    <scope>NUCLEOTIDE SEQUENCE</scope>
</reference>
<evidence type="ECO:0000313" key="2">
    <source>
        <dbReference type="Proteomes" id="UP000683925"/>
    </source>
</evidence>
<organism evidence="1 2">
    <name type="scientific">Paramecium octaurelia</name>
    <dbReference type="NCBI Taxonomy" id="43137"/>
    <lineage>
        <taxon>Eukaryota</taxon>
        <taxon>Sar</taxon>
        <taxon>Alveolata</taxon>
        <taxon>Ciliophora</taxon>
        <taxon>Intramacronucleata</taxon>
        <taxon>Oligohymenophorea</taxon>
        <taxon>Peniculida</taxon>
        <taxon>Parameciidae</taxon>
        <taxon>Paramecium</taxon>
    </lineage>
</organism>
<dbReference type="EMBL" id="CAJJDP010000156">
    <property type="protein sequence ID" value="CAD8211440.1"/>
    <property type="molecule type" value="Genomic_DNA"/>
</dbReference>
<dbReference type="PANTHER" id="PTHR14015">
    <property type="entry name" value="OPIOID GROWTH FACTOR RECEPTOR OGFR ZETA-TYPE OPIOID RECEPTOR"/>
    <property type="match status" value="1"/>
</dbReference>
<accession>A0A8S1YCF7</accession>
<dbReference type="Proteomes" id="UP000683925">
    <property type="component" value="Unassembled WGS sequence"/>
</dbReference>
<protein>
    <submittedName>
        <fullName evidence="1">Uncharacterized protein</fullName>
    </submittedName>
</protein>
<dbReference type="AlphaFoldDB" id="A0A8S1YCF7"/>
<comment type="caution">
    <text evidence="1">The sequence shown here is derived from an EMBL/GenBank/DDBJ whole genome shotgun (WGS) entry which is preliminary data.</text>
</comment>
<keyword evidence="2" id="KW-1185">Reference proteome</keyword>
<gene>
    <name evidence="1" type="ORF">POCTA_138.1.T1540069</name>
</gene>
<evidence type="ECO:0000313" key="1">
    <source>
        <dbReference type="EMBL" id="CAD8211440.1"/>
    </source>
</evidence>
<dbReference type="OrthoDB" id="304172at2759"/>
<dbReference type="GO" id="GO:0140625">
    <property type="term" value="F:opioid growth factor receptor activity"/>
    <property type="evidence" value="ECO:0007669"/>
    <property type="project" value="InterPro"/>
</dbReference>